<dbReference type="EMBL" id="KQ980334">
    <property type="protein sequence ID" value="KYN16499.1"/>
    <property type="molecule type" value="Genomic_DNA"/>
</dbReference>
<gene>
    <name evidence="1" type="ORF">ALC57_11223</name>
</gene>
<organism evidence="1 2">
    <name type="scientific">Trachymyrmex cornetzi</name>
    <dbReference type="NCBI Taxonomy" id="471704"/>
    <lineage>
        <taxon>Eukaryota</taxon>
        <taxon>Metazoa</taxon>
        <taxon>Ecdysozoa</taxon>
        <taxon>Arthropoda</taxon>
        <taxon>Hexapoda</taxon>
        <taxon>Insecta</taxon>
        <taxon>Pterygota</taxon>
        <taxon>Neoptera</taxon>
        <taxon>Endopterygota</taxon>
        <taxon>Hymenoptera</taxon>
        <taxon>Apocrita</taxon>
        <taxon>Aculeata</taxon>
        <taxon>Formicoidea</taxon>
        <taxon>Formicidae</taxon>
        <taxon>Myrmicinae</taxon>
        <taxon>Trachymyrmex</taxon>
    </lineage>
</organism>
<dbReference type="Proteomes" id="UP000078492">
    <property type="component" value="Unassembled WGS sequence"/>
</dbReference>
<reference evidence="1 2" key="1">
    <citation type="submission" date="2015-09" db="EMBL/GenBank/DDBJ databases">
        <title>Trachymyrmex cornetzi WGS genome.</title>
        <authorList>
            <person name="Nygaard S."/>
            <person name="Hu H."/>
            <person name="Boomsma J."/>
            <person name="Zhang G."/>
        </authorList>
    </citation>
    <scope>NUCLEOTIDE SEQUENCE [LARGE SCALE GENOMIC DNA]</scope>
    <source>
        <strain evidence="1">Tcor2-1</strain>
        <tissue evidence="1">Whole body</tissue>
    </source>
</reference>
<protein>
    <submittedName>
        <fullName evidence="1">Uncharacterized protein</fullName>
    </submittedName>
</protein>
<evidence type="ECO:0000313" key="2">
    <source>
        <dbReference type="Proteomes" id="UP000078492"/>
    </source>
</evidence>
<accession>A0A195DVA8</accession>
<keyword evidence="2" id="KW-1185">Reference proteome</keyword>
<proteinExistence type="predicted"/>
<dbReference type="AlphaFoldDB" id="A0A195DVA8"/>
<sequence length="120" mass="13064">MDDLVQTLLYDAVARSRSRRFDGERANTCNYRGAMPQAPFDPQQLEVRRHAGLFSVVDLCSSLLLRFMPVGYISCMRQGVRQPPAAKGQNFLLATSYPASSALGIPIPGACPSADHKPGP</sequence>
<evidence type="ECO:0000313" key="1">
    <source>
        <dbReference type="EMBL" id="KYN16499.1"/>
    </source>
</evidence>
<name>A0A195DVA8_9HYME</name>